<dbReference type="KEGG" id="ter:Tery_1838"/>
<accession>Q114I0</accession>
<dbReference type="HOGENOM" id="CLU_3334304_0_0_3"/>
<dbReference type="AlphaFoldDB" id="Q114I0"/>
<organism evidence="1">
    <name type="scientific">Trichodesmium erythraeum (strain IMS101)</name>
    <dbReference type="NCBI Taxonomy" id="203124"/>
    <lineage>
        <taxon>Bacteria</taxon>
        <taxon>Bacillati</taxon>
        <taxon>Cyanobacteriota</taxon>
        <taxon>Cyanophyceae</taxon>
        <taxon>Oscillatoriophycideae</taxon>
        <taxon>Oscillatoriales</taxon>
        <taxon>Microcoleaceae</taxon>
        <taxon>Trichodesmium</taxon>
    </lineage>
</organism>
<protein>
    <submittedName>
        <fullName evidence="1">Transposase</fullName>
    </submittedName>
</protein>
<name>Q114I0_TRIEI</name>
<sequence length="38" mass="4370">MKDTKIDFLHKLSPKIKDKNQVIVLADLNVSNMVKNCK</sequence>
<reference evidence="1" key="1">
    <citation type="submission" date="2006-06" db="EMBL/GenBank/DDBJ databases">
        <title>Complete sequence of Trichodesmium erythraeum IMS101.</title>
        <authorList>
            <consortium name="US DOE Joint Genome Institute"/>
            <person name="Copeland A."/>
            <person name="Lucas S."/>
            <person name="Lapidus A."/>
            <person name="Barry K."/>
            <person name="Detter J.C."/>
            <person name="Glavina del Rio T."/>
            <person name="Hammon N."/>
            <person name="Israni S."/>
            <person name="Dalin E."/>
            <person name="Tice H."/>
            <person name="Pitluck S."/>
            <person name="Kiss H."/>
            <person name="Munk A.C."/>
            <person name="Brettin T."/>
            <person name="Bruce D."/>
            <person name="Han C."/>
            <person name="Tapia R."/>
            <person name="Gilna P."/>
            <person name="Schmutz J."/>
            <person name="Larimer F."/>
            <person name="Land M."/>
            <person name="Hauser L."/>
            <person name="Kyrpides N."/>
            <person name="Kim E."/>
            <person name="Richardson P."/>
        </authorList>
    </citation>
    <scope>NUCLEOTIDE SEQUENCE [LARGE SCALE GENOMIC DNA]</scope>
    <source>
        <strain evidence="1">IMS101</strain>
    </source>
</reference>
<evidence type="ECO:0000313" key="1">
    <source>
        <dbReference type="EMBL" id="ABG51094.1"/>
    </source>
</evidence>
<dbReference type="EMBL" id="CP000393">
    <property type="protein sequence ID" value="ABG51094.1"/>
    <property type="molecule type" value="Genomic_DNA"/>
</dbReference>
<gene>
    <name evidence="1" type="ordered locus">Tery_1838</name>
</gene>
<proteinExistence type="predicted"/>